<gene>
    <name evidence="3" type="ORF">J3R75_001156</name>
</gene>
<dbReference type="Gene3D" id="3.20.20.140">
    <property type="entry name" value="Metal-dependent hydrolases"/>
    <property type="match status" value="1"/>
</dbReference>
<accession>A0AAE3VEJ1</accession>
<dbReference type="AlphaFoldDB" id="A0AAE3VEJ1"/>
<dbReference type="InterPro" id="IPR006680">
    <property type="entry name" value="Amidohydro-rel"/>
</dbReference>
<evidence type="ECO:0000259" key="2">
    <source>
        <dbReference type="Pfam" id="PF04909"/>
    </source>
</evidence>
<protein>
    <submittedName>
        <fullName evidence="3">TIM-barrel fold metal-dependent hydrolase</fullName>
    </submittedName>
</protein>
<dbReference type="GO" id="GO:0005737">
    <property type="term" value="C:cytoplasm"/>
    <property type="evidence" value="ECO:0007669"/>
    <property type="project" value="TreeGrafter"/>
</dbReference>
<dbReference type="Proteomes" id="UP001238163">
    <property type="component" value="Unassembled WGS sequence"/>
</dbReference>
<name>A0AAE3VEJ1_9BACT</name>
<feature type="domain" description="Amidohydrolase-related" evidence="2">
    <location>
        <begin position="3"/>
        <end position="293"/>
    </location>
</feature>
<sequence length="293" mass="33032">MFIDIHVHTRRHKGFPRLADQQTYASPQELVAAYDRIGIERGVILPGASPECCTQPQSNEEVLEIAANHPGRFIPFCNIDPRALSNSPYAPLERMLCYYRDLGCKGIGEVTANLRIIDPLVQNLFRGAEIAGIPLTFHLSPYVGYSYGLVDEAGLPGLEESLKRFPKLKFFGHSQAFWAEMGARPTLSERMNYPKGPVQEGRVPQLMRQYPNLYGDLSAHSGANSLIRDRDYAVRFLTEFQDRLFFGTDICQPTMPTLRTLADFLLDLRQQGDLAEEVFQKIARDNAIRVLGL</sequence>
<evidence type="ECO:0000313" key="4">
    <source>
        <dbReference type="Proteomes" id="UP001238163"/>
    </source>
</evidence>
<dbReference type="InterPro" id="IPR032466">
    <property type="entry name" value="Metal_Hydrolase"/>
</dbReference>
<dbReference type="SUPFAM" id="SSF51556">
    <property type="entry name" value="Metallo-dependent hydrolases"/>
    <property type="match status" value="1"/>
</dbReference>
<dbReference type="GO" id="GO:0019748">
    <property type="term" value="P:secondary metabolic process"/>
    <property type="evidence" value="ECO:0007669"/>
    <property type="project" value="TreeGrafter"/>
</dbReference>
<keyword evidence="1" id="KW-0456">Lyase</keyword>
<dbReference type="EMBL" id="JAUSVL010000001">
    <property type="protein sequence ID" value="MDQ0289049.1"/>
    <property type="molecule type" value="Genomic_DNA"/>
</dbReference>
<dbReference type="PANTHER" id="PTHR21240">
    <property type="entry name" value="2-AMINO-3-CARBOXYLMUCONATE-6-SEMIALDEHYDE DECARBOXYLASE"/>
    <property type="match status" value="1"/>
</dbReference>
<dbReference type="GO" id="GO:0016831">
    <property type="term" value="F:carboxy-lyase activity"/>
    <property type="evidence" value="ECO:0007669"/>
    <property type="project" value="InterPro"/>
</dbReference>
<dbReference type="InterPro" id="IPR032465">
    <property type="entry name" value="ACMSD"/>
</dbReference>
<dbReference type="PANTHER" id="PTHR21240:SF28">
    <property type="entry name" value="ISO-OROTATE DECARBOXYLASE (EUROFUNG)"/>
    <property type="match status" value="1"/>
</dbReference>
<organism evidence="3 4">
    <name type="scientific">Oligosphaera ethanolica</name>
    <dbReference type="NCBI Taxonomy" id="760260"/>
    <lineage>
        <taxon>Bacteria</taxon>
        <taxon>Pseudomonadati</taxon>
        <taxon>Lentisphaerota</taxon>
        <taxon>Oligosphaeria</taxon>
        <taxon>Oligosphaerales</taxon>
        <taxon>Oligosphaeraceae</taxon>
        <taxon>Oligosphaera</taxon>
    </lineage>
</organism>
<comment type="caution">
    <text evidence="3">The sequence shown here is derived from an EMBL/GenBank/DDBJ whole genome shotgun (WGS) entry which is preliminary data.</text>
</comment>
<reference evidence="3" key="1">
    <citation type="submission" date="2023-07" db="EMBL/GenBank/DDBJ databases">
        <title>Genomic Encyclopedia of Type Strains, Phase IV (KMG-IV): sequencing the most valuable type-strain genomes for metagenomic binning, comparative biology and taxonomic classification.</title>
        <authorList>
            <person name="Goeker M."/>
        </authorList>
    </citation>
    <scope>NUCLEOTIDE SEQUENCE</scope>
    <source>
        <strain evidence="3">DSM 24202</strain>
    </source>
</reference>
<evidence type="ECO:0000256" key="1">
    <source>
        <dbReference type="ARBA" id="ARBA00023239"/>
    </source>
</evidence>
<proteinExistence type="predicted"/>
<dbReference type="Pfam" id="PF04909">
    <property type="entry name" value="Amidohydro_2"/>
    <property type="match status" value="1"/>
</dbReference>
<dbReference type="RefSeq" id="WP_307260390.1">
    <property type="nucleotide sequence ID" value="NZ_JAUSVL010000001.1"/>
</dbReference>
<evidence type="ECO:0000313" key="3">
    <source>
        <dbReference type="EMBL" id="MDQ0289049.1"/>
    </source>
</evidence>
<keyword evidence="3" id="KW-0378">Hydrolase</keyword>
<keyword evidence="4" id="KW-1185">Reference proteome</keyword>
<dbReference type="GO" id="GO:0016787">
    <property type="term" value="F:hydrolase activity"/>
    <property type="evidence" value="ECO:0007669"/>
    <property type="project" value="UniProtKB-KW"/>
</dbReference>